<dbReference type="SUPFAM" id="SSF49764">
    <property type="entry name" value="HSP20-like chaperones"/>
    <property type="match status" value="1"/>
</dbReference>
<dbReference type="RefSeq" id="WP_091354954.1">
    <property type="nucleotide sequence ID" value="NZ_AP025284.1"/>
</dbReference>
<organism evidence="4 5">
    <name type="scientific">Amphritea atlantica</name>
    <dbReference type="NCBI Taxonomy" id="355243"/>
    <lineage>
        <taxon>Bacteria</taxon>
        <taxon>Pseudomonadati</taxon>
        <taxon>Pseudomonadota</taxon>
        <taxon>Gammaproteobacteria</taxon>
        <taxon>Oceanospirillales</taxon>
        <taxon>Oceanospirillaceae</taxon>
        <taxon>Amphritea</taxon>
    </lineage>
</organism>
<dbReference type="STRING" id="355243.SAMN03080615_01067"/>
<comment type="similarity">
    <text evidence="1 2">Belongs to the small heat shock protein (HSP20) family.</text>
</comment>
<dbReference type="PROSITE" id="PS01031">
    <property type="entry name" value="SHSP"/>
    <property type="match status" value="1"/>
</dbReference>
<accession>A0A1H9ETH0</accession>
<dbReference type="PANTHER" id="PTHR11527">
    <property type="entry name" value="HEAT-SHOCK PROTEIN 20 FAMILY MEMBER"/>
    <property type="match status" value="1"/>
</dbReference>
<dbReference type="Proteomes" id="UP000198749">
    <property type="component" value="Unassembled WGS sequence"/>
</dbReference>
<dbReference type="Pfam" id="PF00011">
    <property type="entry name" value="HSP20"/>
    <property type="match status" value="1"/>
</dbReference>
<dbReference type="InterPro" id="IPR008978">
    <property type="entry name" value="HSP20-like_chaperone"/>
</dbReference>
<sequence>MSNLTRFNSLFDDTFFNDFFRPVRREDGGDKVPAIDVHDGEGQYLVRVDLPGIKKEDINVSLENGVLSVSAESTRENTEEKDGKLIRQERRYGRFVRSLSVGADVDPAGIKASFENGVLSLTLPKVQEQQPASVSIAIE</sequence>
<dbReference type="AlphaFoldDB" id="A0A1H9ETH0"/>
<feature type="domain" description="SHSP" evidence="3">
    <location>
        <begin position="26"/>
        <end position="139"/>
    </location>
</feature>
<evidence type="ECO:0000256" key="2">
    <source>
        <dbReference type="RuleBase" id="RU003616"/>
    </source>
</evidence>
<dbReference type="EMBL" id="FOGB01000002">
    <property type="protein sequence ID" value="SEQ29020.1"/>
    <property type="molecule type" value="Genomic_DNA"/>
</dbReference>
<evidence type="ECO:0000313" key="5">
    <source>
        <dbReference type="Proteomes" id="UP000198749"/>
    </source>
</evidence>
<proteinExistence type="inferred from homology"/>
<name>A0A1H9ETH0_9GAMM</name>
<evidence type="ECO:0000256" key="1">
    <source>
        <dbReference type="PROSITE-ProRule" id="PRU00285"/>
    </source>
</evidence>
<keyword evidence="5" id="KW-1185">Reference proteome</keyword>
<gene>
    <name evidence="4" type="ORF">SAMN03080615_01067</name>
</gene>
<evidence type="ECO:0000259" key="3">
    <source>
        <dbReference type="PROSITE" id="PS01031"/>
    </source>
</evidence>
<dbReference type="OrthoDB" id="9792695at2"/>
<evidence type="ECO:0000313" key="4">
    <source>
        <dbReference type="EMBL" id="SEQ29020.1"/>
    </source>
</evidence>
<dbReference type="InterPro" id="IPR031107">
    <property type="entry name" value="Small_HSP"/>
</dbReference>
<protein>
    <submittedName>
        <fullName evidence="4">HSP20 family protein</fullName>
    </submittedName>
</protein>
<dbReference type="Gene3D" id="2.60.40.790">
    <property type="match status" value="1"/>
</dbReference>
<dbReference type="CDD" id="cd06471">
    <property type="entry name" value="ACD_LpsHSP_like"/>
    <property type="match status" value="1"/>
</dbReference>
<dbReference type="InterPro" id="IPR002068">
    <property type="entry name" value="A-crystallin/Hsp20_dom"/>
</dbReference>
<reference evidence="5" key="1">
    <citation type="submission" date="2016-10" db="EMBL/GenBank/DDBJ databases">
        <authorList>
            <person name="Varghese N."/>
            <person name="Submissions S."/>
        </authorList>
    </citation>
    <scope>NUCLEOTIDE SEQUENCE [LARGE SCALE GENOMIC DNA]</scope>
    <source>
        <strain evidence="5">DSM 18887</strain>
    </source>
</reference>